<dbReference type="Pfam" id="PF00293">
    <property type="entry name" value="NUDIX"/>
    <property type="match status" value="1"/>
</dbReference>
<protein>
    <submittedName>
        <fullName evidence="2 3">ADP-ribose pyrophosphatase</fullName>
    </submittedName>
</protein>
<dbReference type="EMBL" id="IACF01002591">
    <property type="protein sequence ID" value="LAB68239.1"/>
    <property type="molecule type" value="mRNA"/>
</dbReference>
<organism evidence="2">
    <name type="scientific">Hirondellea gigas</name>
    <dbReference type="NCBI Taxonomy" id="1518452"/>
    <lineage>
        <taxon>Eukaryota</taxon>
        <taxon>Metazoa</taxon>
        <taxon>Ecdysozoa</taxon>
        <taxon>Arthropoda</taxon>
        <taxon>Crustacea</taxon>
        <taxon>Multicrustacea</taxon>
        <taxon>Malacostraca</taxon>
        <taxon>Eumalacostraca</taxon>
        <taxon>Peracarida</taxon>
        <taxon>Amphipoda</taxon>
        <taxon>Amphilochidea</taxon>
        <taxon>Lysianassida</taxon>
        <taxon>Lysianassidira</taxon>
        <taxon>Lysianassoidea</taxon>
        <taxon>Lysianassidae</taxon>
        <taxon>Hirondellea</taxon>
    </lineage>
</organism>
<dbReference type="CDD" id="cd03670">
    <property type="entry name" value="NUDIX_ADPRase_Nudt9"/>
    <property type="match status" value="1"/>
</dbReference>
<dbReference type="InterPro" id="IPR015797">
    <property type="entry name" value="NUDIX_hydrolase-like_dom_sf"/>
</dbReference>
<dbReference type="InterPro" id="IPR039989">
    <property type="entry name" value="NUDT9"/>
</dbReference>
<reference evidence="2" key="2">
    <citation type="journal article" date="2018" name="Biosci. Biotechnol. Biochem.">
        <title>Polysaccharide hydrolase of the hadal zone amphipods Hirondellea gigas.</title>
        <authorList>
            <person name="Kobayashi H."/>
            <person name="Nagahama T."/>
            <person name="Arai W."/>
            <person name="Sasagawa Y."/>
            <person name="Umeda M."/>
            <person name="Hayashi T."/>
            <person name="Nikaido I."/>
            <person name="Watanabe H."/>
            <person name="Oguri K."/>
            <person name="Kitazato H."/>
            <person name="Fujioka K."/>
            <person name="Kido Y."/>
            <person name="Takami H."/>
        </authorList>
    </citation>
    <scope>NUCLEOTIDE SEQUENCE</scope>
    <source>
        <tissue evidence="2">Whole body</tissue>
    </source>
</reference>
<dbReference type="InterPro" id="IPR000086">
    <property type="entry name" value="NUDIX_hydrolase_dom"/>
</dbReference>
<dbReference type="PANTHER" id="PTHR13030">
    <property type="entry name" value="NUDIX HYDROLASE"/>
    <property type="match status" value="1"/>
</dbReference>
<dbReference type="PANTHER" id="PTHR13030:SF8">
    <property type="entry name" value="ADP-RIBOSE PYROPHOSPHATASE, MITOCHONDRIAL"/>
    <property type="match status" value="1"/>
</dbReference>
<dbReference type="SUPFAM" id="SSF55811">
    <property type="entry name" value="Nudix"/>
    <property type="match status" value="1"/>
</dbReference>
<accession>A0A2P2I2L5</accession>
<dbReference type="Gene3D" id="3.90.79.10">
    <property type="entry name" value="Nucleoside Triphosphate Pyrophosphohydrolase"/>
    <property type="match status" value="1"/>
</dbReference>
<reference evidence="3" key="1">
    <citation type="submission" date="2017-11" db="EMBL/GenBank/DDBJ databases">
        <title>The sensing device of the deep-sea amphipod.</title>
        <authorList>
            <person name="Kobayashi H."/>
            <person name="Nagahama T."/>
            <person name="Arai W."/>
            <person name="Sasagawa Y."/>
            <person name="Umeda M."/>
            <person name="Hayashi T."/>
            <person name="Nikaido I."/>
            <person name="Watanabe H."/>
            <person name="Oguri K."/>
            <person name="Kitazato H."/>
            <person name="Fujioka K."/>
            <person name="Kido Y."/>
            <person name="Takami H."/>
        </authorList>
    </citation>
    <scope>NUCLEOTIDE SEQUENCE</scope>
    <source>
        <tissue evidence="3">Whole body</tissue>
    </source>
</reference>
<name>A0A2P2I2L5_9CRUS</name>
<proteinExistence type="evidence at transcript level"/>
<dbReference type="EMBL" id="IACT01002784">
    <property type="protein sequence ID" value="LAC22044.1"/>
    <property type="molecule type" value="mRNA"/>
</dbReference>
<feature type="domain" description="Nudix hydrolase" evidence="1">
    <location>
        <begin position="140"/>
        <end position="296"/>
    </location>
</feature>
<dbReference type="AlphaFoldDB" id="A0A2P2I2L5"/>
<dbReference type="PROSITE" id="PS51462">
    <property type="entry name" value="NUDIX"/>
    <property type="match status" value="1"/>
</dbReference>
<evidence type="ECO:0000313" key="2">
    <source>
        <dbReference type="EMBL" id="LAB68239.1"/>
    </source>
</evidence>
<evidence type="ECO:0000313" key="3">
    <source>
        <dbReference type="EMBL" id="LAC22044.1"/>
    </source>
</evidence>
<dbReference type="GO" id="GO:0047631">
    <property type="term" value="F:ADP-ribose diphosphatase activity"/>
    <property type="evidence" value="ECO:0007669"/>
    <property type="project" value="InterPro"/>
</dbReference>
<evidence type="ECO:0000259" key="1">
    <source>
        <dbReference type="PROSITE" id="PS51462"/>
    </source>
</evidence>
<dbReference type="Pfam" id="PF25969">
    <property type="entry name" value="NUDT9_N"/>
    <property type="match status" value="1"/>
</dbReference>
<dbReference type="FunFam" id="3.90.79.10:FF:000021">
    <property type="entry name" value="ADP-ribose pyrophosphatase, mitochondrial isoform X1"/>
    <property type="match status" value="1"/>
</dbReference>
<sequence length="301" mass="33480">MSKVCSARLAISILTTCLKIPMATLHTKCAMGTYPRADHIARTVAQVDWNVQERDYSPVDYTAPVILKQPPWADKMPCDPGFKAAWNTLDGAVDRRSHEGEYTILESLPRNPHGRTGIVGRGLLGRFGPNHAADPVVTRWKRTSDGKKILHEVSKLPVLQFVSILRGDGGGWAIPGGMVDPGEVVSQTLRREFMEEAMNSNDMTDEQKQRAVQQITDLFKKGVDVYRGYVDDPRNTDNAWMETVAQNFHQDEAEGILTELELSAGDDAAAVRWQDVSSELKLYASHADIVNKTVTRLAAHW</sequence>